<dbReference type="EMBL" id="BAAFJT010000010">
    <property type="protein sequence ID" value="GAB0193988.1"/>
    <property type="molecule type" value="Genomic_DNA"/>
</dbReference>
<protein>
    <recommendedName>
        <fullName evidence="3">Secreted protein</fullName>
    </recommendedName>
</protein>
<evidence type="ECO:0000313" key="2">
    <source>
        <dbReference type="Proteomes" id="UP001623348"/>
    </source>
</evidence>
<proteinExistence type="predicted"/>
<keyword evidence="2" id="KW-1185">Reference proteome</keyword>
<sequence>MKCLKLKRLICCSLRAESVQRCGESSRASRREVVRVHEVCAWNNSTGTCPTHLRAVSTRTTSHQLRMITAQNSSHPN</sequence>
<dbReference type="AlphaFoldDB" id="A0ABC9X8I9"/>
<gene>
    <name evidence="1" type="ORF">GRJ2_001864100</name>
</gene>
<evidence type="ECO:0008006" key="3">
    <source>
        <dbReference type="Google" id="ProtNLM"/>
    </source>
</evidence>
<accession>A0ABC9X8I9</accession>
<reference evidence="1 2" key="1">
    <citation type="submission" date="2024-06" db="EMBL/GenBank/DDBJ databases">
        <title>The draft genome of Grus japonensis, version 3.</title>
        <authorList>
            <person name="Nabeshima K."/>
            <person name="Suzuki S."/>
            <person name="Onuma M."/>
        </authorList>
    </citation>
    <scope>NUCLEOTIDE SEQUENCE [LARGE SCALE GENOMIC DNA]</scope>
    <source>
        <strain evidence="1 2">451A</strain>
    </source>
</reference>
<name>A0ABC9X8I9_GRUJA</name>
<organism evidence="1 2">
    <name type="scientific">Grus japonensis</name>
    <name type="common">Japanese crane</name>
    <name type="synonym">Red-crowned crane</name>
    <dbReference type="NCBI Taxonomy" id="30415"/>
    <lineage>
        <taxon>Eukaryota</taxon>
        <taxon>Metazoa</taxon>
        <taxon>Chordata</taxon>
        <taxon>Craniata</taxon>
        <taxon>Vertebrata</taxon>
        <taxon>Euteleostomi</taxon>
        <taxon>Archelosauria</taxon>
        <taxon>Archosauria</taxon>
        <taxon>Dinosauria</taxon>
        <taxon>Saurischia</taxon>
        <taxon>Theropoda</taxon>
        <taxon>Coelurosauria</taxon>
        <taxon>Aves</taxon>
        <taxon>Neognathae</taxon>
        <taxon>Neoaves</taxon>
        <taxon>Gruiformes</taxon>
        <taxon>Gruidae</taxon>
        <taxon>Grus</taxon>
    </lineage>
</organism>
<evidence type="ECO:0000313" key="1">
    <source>
        <dbReference type="EMBL" id="GAB0193988.1"/>
    </source>
</evidence>
<dbReference type="Proteomes" id="UP001623348">
    <property type="component" value="Unassembled WGS sequence"/>
</dbReference>
<comment type="caution">
    <text evidence="1">The sequence shown here is derived from an EMBL/GenBank/DDBJ whole genome shotgun (WGS) entry which is preliminary data.</text>
</comment>